<dbReference type="AlphaFoldDB" id="A0A431TRI8"/>
<dbReference type="SUPFAM" id="SSF56214">
    <property type="entry name" value="4'-phosphopantetheinyl transferase"/>
    <property type="match status" value="2"/>
</dbReference>
<feature type="domain" description="4'-phosphopantetheinyl transferase N-terminal" evidence="5">
    <location>
        <begin position="32"/>
        <end position="107"/>
    </location>
</feature>
<feature type="domain" description="4'-phosphopantetheinyl transferase" evidence="4">
    <location>
        <begin position="113"/>
        <end position="187"/>
    </location>
</feature>
<evidence type="ECO:0000256" key="3">
    <source>
        <dbReference type="SAM" id="MobiDB-lite"/>
    </source>
</evidence>
<dbReference type="OrthoDB" id="9808281at2"/>
<dbReference type="GO" id="GO:0008897">
    <property type="term" value="F:holo-[acyl-carrier-protein] synthase activity"/>
    <property type="evidence" value="ECO:0007669"/>
    <property type="project" value="InterPro"/>
</dbReference>
<dbReference type="InterPro" id="IPR037143">
    <property type="entry name" value="4-PPantetheinyl_Trfase_dom_sf"/>
</dbReference>
<dbReference type="Gene3D" id="3.90.470.20">
    <property type="entry name" value="4'-phosphopantetheinyl transferase domain"/>
    <property type="match status" value="2"/>
</dbReference>
<evidence type="ECO:0000259" key="4">
    <source>
        <dbReference type="Pfam" id="PF01648"/>
    </source>
</evidence>
<dbReference type="EMBL" id="RXOE01000001">
    <property type="protein sequence ID" value="RTQ36682.1"/>
    <property type="molecule type" value="Genomic_DNA"/>
</dbReference>
<accession>A0A431TRI8</accession>
<dbReference type="PANTHER" id="PTHR12215:SF10">
    <property type="entry name" value="L-AMINOADIPATE-SEMIALDEHYDE DEHYDROGENASE-PHOSPHOPANTETHEINYL TRANSFERASE"/>
    <property type="match status" value="1"/>
</dbReference>
<comment type="similarity">
    <text evidence="1">Belongs to the P-Pant transferase superfamily. Gsp/Sfp/HetI/AcpT family.</text>
</comment>
<evidence type="ECO:0000256" key="1">
    <source>
        <dbReference type="ARBA" id="ARBA00010990"/>
    </source>
</evidence>
<dbReference type="RefSeq" id="WP_093307195.1">
    <property type="nucleotide sequence ID" value="NZ_RXOE01000001.1"/>
</dbReference>
<dbReference type="Pfam" id="PF01648">
    <property type="entry name" value="ACPS"/>
    <property type="match status" value="1"/>
</dbReference>
<evidence type="ECO:0000313" key="7">
    <source>
        <dbReference type="Proteomes" id="UP000267418"/>
    </source>
</evidence>
<dbReference type="PANTHER" id="PTHR12215">
    <property type="entry name" value="PHOSPHOPANTETHEINE TRANSFERASE"/>
    <property type="match status" value="1"/>
</dbReference>
<comment type="caution">
    <text evidence="6">The sequence shown here is derived from an EMBL/GenBank/DDBJ whole genome shotgun (WGS) entry which is preliminary data.</text>
</comment>
<keyword evidence="2 6" id="KW-0808">Transferase</keyword>
<gene>
    <name evidence="6" type="ORF">EJP69_02770</name>
</gene>
<name>A0A431TRI8_9BURK</name>
<dbReference type="Pfam" id="PF22624">
    <property type="entry name" value="AASDHPPT_N"/>
    <property type="match status" value="1"/>
</dbReference>
<dbReference type="InterPro" id="IPR008278">
    <property type="entry name" value="4-PPantetheinyl_Trfase_dom"/>
</dbReference>
<evidence type="ECO:0000313" key="6">
    <source>
        <dbReference type="EMBL" id="RTQ36682.1"/>
    </source>
</evidence>
<proteinExistence type="inferred from homology"/>
<dbReference type="GO" id="GO:0019878">
    <property type="term" value="P:lysine biosynthetic process via aminoadipic acid"/>
    <property type="evidence" value="ECO:0007669"/>
    <property type="project" value="TreeGrafter"/>
</dbReference>
<dbReference type="InterPro" id="IPR050559">
    <property type="entry name" value="P-Pant_transferase_sf"/>
</dbReference>
<protein>
    <submittedName>
        <fullName evidence="6">4'-phosphopantetheinyl transferase superfamily protein</fullName>
    </submittedName>
</protein>
<dbReference type="GO" id="GO:0000287">
    <property type="term" value="F:magnesium ion binding"/>
    <property type="evidence" value="ECO:0007669"/>
    <property type="project" value="InterPro"/>
</dbReference>
<dbReference type="Proteomes" id="UP000267418">
    <property type="component" value="Unassembled WGS sequence"/>
</dbReference>
<reference evidence="6 7" key="1">
    <citation type="submission" date="2018-12" db="EMBL/GenBank/DDBJ databases">
        <title>The genome of Variovorax gossypii DSM 100435.</title>
        <authorList>
            <person name="Gao J."/>
            <person name="Sun J."/>
        </authorList>
    </citation>
    <scope>NUCLEOTIDE SEQUENCE [LARGE SCALE GENOMIC DNA]</scope>
    <source>
        <strain evidence="6 7">DSM 100435</strain>
    </source>
</reference>
<sequence length="265" mass="28257">MTASSLYALSIDAPVCRYVDLDSFTDLPSEDLLSEEERARADGFRFELDRQRYVASHVALRQALSEYTGLHHAELHLSKGSFGKPSLTGHARTQFSLSHSQGLALIAIGGRGPLGADIELLRPVPDAAILAAEHFTRREQEALAALPAQERDRAFLTCWTRKEACLKAIGVGLLVSSQSFEVGLEADCRSVELSVAGRILWLVLGPAPARLDCVGAIAEWRQTEARANRLGAAGSGDAGDTGGYANGPSLPPKAGAPARSMEIAP</sequence>
<organism evidence="6 7">
    <name type="scientific">Variovorax gossypii</name>
    <dbReference type="NCBI Taxonomy" id="1679495"/>
    <lineage>
        <taxon>Bacteria</taxon>
        <taxon>Pseudomonadati</taxon>
        <taxon>Pseudomonadota</taxon>
        <taxon>Betaproteobacteria</taxon>
        <taxon>Burkholderiales</taxon>
        <taxon>Comamonadaceae</taxon>
        <taxon>Variovorax</taxon>
    </lineage>
</organism>
<feature type="region of interest" description="Disordered" evidence="3">
    <location>
        <begin position="231"/>
        <end position="265"/>
    </location>
</feature>
<evidence type="ECO:0000256" key="2">
    <source>
        <dbReference type="ARBA" id="ARBA00022679"/>
    </source>
</evidence>
<evidence type="ECO:0000259" key="5">
    <source>
        <dbReference type="Pfam" id="PF22624"/>
    </source>
</evidence>
<keyword evidence="7" id="KW-1185">Reference proteome</keyword>
<dbReference type="GO" id="GO:0005829">
    <property type="term" value="C:cytosol"/>
    <property type="evidence" value="ECO:0007669"/>
    <property type="project" value="TreeGrafter"/>
</dbReference>
<dbReference type="InterPro" id="IPR055066">
    <property type="entry name" value="AASDHPPT_N"/>
</dbReference>
<feature type="compositionally biased region" description="Gly residues" evidence="3">
    <location>
        <begin position="233"/>
        <end position="245"/>
    </location>
</feature>